<keyword evidence="5" id="KW-0862">Zinc</keyword>
<keyword evidence="3" id="KW-0677">Repeat</keyword>
<dbReference type="EMBL" id="CAWYQH010000013">
    <property type="protein sequence ID" value="CAK8674571.1"/>
    <property type="molecule type" value="Genomic_DNA"/>
</dbReference>
<evidence type="ECO:0000313" key="13">
    <source>
        <dbReference type="Proteomes" id="UP001642483"/>
    </source>
</evidence>
<dbReference type="InterPro" id="IPR050717">
    <property type="entry name" value="C2H2-ZF_Transcription_Reg"/>
</dbReference>
<evidence type="ECO:0000256" key="4">
    <source>
        <dbReference type="ARBA" id="ARBA00022771"/>
    </source>
</evidence>
<dbReference type="Proteomes" id="UP001642483">
    <property type="component" value="Unassembled WGS sequence"/>
</dbReference>
<comment type="caution">
    <text evidence="12">The sequence shown here is derived from an EMBL/GenBank/DDBJ whole genome shotgun (WGS) entry which is preliminary data.</text>
</comment>
<comment type="subcellular location">
    <subcellularLocation>
        <location evidence="1">Nucleus</location>
    </subcellularLocation>
</comment>
<dbReference type="PROSITE" id="PS00028">
    <property type="entry name" value="ZINC_FINGER_C2H2_1"/>
    <property type="match status" value="3"/>
</dbReference>
<keyword evidence="2" id="KW-0479">Metal-binding</keyword>
<evidence type="ECO:0000313" key="12">
    <source>
        <dbReference type="EMBL" id="CAK8674571.1"/>
    </source>
</evidence>
<evidence type="ECO:0000256" key="9">
    <source>
        <dbReference type="PROSITE-ProRule" id="PRU00042"/>
    </source>
</evidence>
<accession>A0ABP0F6Z3</accession>
<dbReference type="Pfam" id="PF00096">
    <property type="entry name" value="zf-C2H2"/>
    <property type="match status" value="3"/>
</dbReference>
<evidence type="ECO:0000256" key="5">
    <source>
        <dbReference type="ARBA" id="ARBA00022833"/>
    </source>
</evidence>
<keyword evidence="4 9" id="KW-0863">Zinc-finger</keyword>
<dbReference type="PANTHER" id="PTHR14196:SF0">
    <property type="entry name" value="PROTEIN BOWEL"/>
    <property type="match status" value="1"/>
</dbReference>
<feature type="region of interest" description="Disordered" evidence="10">
    <location>
        <begin position="223"/>
        <end position="243"/>
    </location>
</feature>
<feature type="domain" description="C2H2-type" evidence="11">
    <location>
        <begin position="411"/>
        <end position="438"/>
    </location>
</feature>
<evidence type="ECO:0000256" key="8">
    <source>
        <dbReference type="ARBA" id="ARBA00023242"/>
    </source>
</evidence>
<sequence>MLRNNLTGQVDFPQPTKMMWPGQQQLDMQGQEYISPFRGVPLTMNSAFLEKFSLEGDHQLKAAAFKNQSSLAMIDKLPFPFLLNSQNGSSERLRHPLYFPSQIQGLAVTPDNAVSMHKESSRIPERISGATSPKRRRISPMSKESSFKTDPTATLGSTLASTFWPQREGFYSGETKRNASMFTQSIYDSEQQNGELLQGGLHKQVVLTSPSIPVAEEQQKEATIEKKSIENNDSTKNGANSTKLADLIRECERSSTSREVEGPSRTLPPESRPIFFQNPLLYARMETEKCLNDVFLHKPNPSYRNPLLFPQNEVASMQSAYIALLRQINLGIASSNPFWPSLAATAPKSSVFDSLNKPFYLNNSNGLSIPQLLEVGDTNSLFARKTCDDLTKAKRGRGRKTGKTSKPKREFICKYCQRHFTKSYNLLIHERTHTDERPYVCDICNKAFRRQDHLRDHRYIHSKEKPFKCEECGKGFCQSRTLAVHKQLHNQIR</sequence>
<keyword evidence="7" id="KW-0804">Transcription</keyword>
<keyword evidence="8" id="KW-0539">Nucleus</keyword>
<reference evidence="12 13" key="1">
    <citation type="submission" date="2024-02" db="EMBL/GenBank/DDBJ databases">
        <authorList>
            <person name="Daric V."/>
            <person name="Darras S."/>
        </authorList>
    </citation>
    <scope>NUCLEOTIDE SEQUENCE [LARGE SCALE GENOMIC DNA]</scope>
</reference>
<keyword evidence="6" id="KW-0805">Transcription regulation</keyword>
<evidence type="ECO:0000256" key="10">
    <source>
        <dbReference type="SAM" id="MobiDB-lite"/>
    </source>
</evidence>
<evidence type="ECO:0000256" key="3">
    <source>
        <dbReference type="ARBA" id="ARBA00022737"/>
    </source>
</evidence>
<dbReference type="Gene3D" id="3.30.160.60">
    <property type="entry name" value="Classic Zinc Finger"/>
    <property type="match status" value="3"/>
</dbReference>
<evidence type="ECO:0000259" key="11">
    <source>
        <dbReference type="PROSITE" id="PS50157"/>
    </source>
</evidence>
<dbReference type="PANTHER" id="PTHR14196">
    <property type="entry name" value="ODD-SKIPPED - RELATED"/>
    <property type="match status" value="1"/>
</dbReference>
<keyword evidence="13" id="KW-1185">Reference proteome</keyword>
<feature type="domain" description="C2H2-type" evidence="11">
    <location>
        <begin position="439"/>
        <end position="466"/>
    </location>
</feature>
<gene>
    <name evidence="12" type="ORF">CVLEPA_LOCUS4262</name>
</gene>
<evidence type="ECO:0000256" key="2">
    <source>
        <dbReference type="ARBA" id="ARBA00022723"/>
    </source>
</evidence>
<protein>
    <recommendedName>
        <fullName evidence="11">C2H2-type domain-containing protein</fullName>
    </recommendedName>
</protein>
<dbReference type="SMART" id="SM00355">
    <property type="entry name" value="ZnF_C2H2"/>
    <property type="match status" value="3"/>
</dbReference>
<dbReference type="SUPFAM" id="SSF57667">
    <property type="entry name" value="beta-beta-alpha zinc fingers"/>
    <property type="match status" value="2"/>
</dbReference>
<proteinExistence type="predicted"/>
<dbReference type="InterPro" id="IPR013087">
    <property type="entry name" value="Znf_C2H2_type"/>
</dbReference>
<feature type="region of interest" description="Disordered" evidence="10">
    <location>
        <begin position="125"/>
        <end position="153"/>
    </location>
</feature>
<evidence type="ECO:0000256" key="6">
    <source>
        <dbReference type="ARBA" id="ARBA00023015"/>
    </source>
</evidence>
<evidence type="ECO:0000256" key="1">
    <source>
        <dbReference type="ARBA" id="ARBA00004123"/>
    </source>
</evidence>
<evidence type="ECO:0000256" key="7">
    <source>
        <dbReference type="ARBA" id="ARBA00023163"/>
    </source>
</evidence>
<feature type="domain" description="C2H2-type" evidence="11">
    <location>
        <begin position="467"/>
        <end position="493"/>
    </location>
</feature>
<dbReference type="PROSITE" id="PS50157">
    <property type="entry name" value="ZINC_FINGER_C2H2_2"/>
    <property type="match status" value="3"/>
</dbReference>
<dbReference type="InterPro" id="IPR036236">
    <property type="entry name" value="Znf_C2H2_sf"/>
</dbReference>
<feature type="compositionally biased region" description="Polar residues" evidence="10">
    <location>
        <begin position="142"/>
        <end position="153"/>
    </location>
</feature>
<name>A0ABP0F6Z3_CLALP</name>
<feature type="compositionally biased region" description="Polar residues" evidence="10">
    <location>
        <begin position="231"/>
        <end position="243"/>
    </location>
</feature>
<organism evidence="12 13">
    <name type="scientific">Clavelina lepadiformis</name>
    <name type="common">Light-bulb sea squirt</name>
    <name type="synonym">Ascidia lepadiformis</name>
    <dbReference type="NCBI Taxonomy" id="159417"/>
    <lineage>
        <taxon>Eukaryota</taxon>
        <taxon>Metazoa</taxon>
        <taxon>Chordata</taxon>
        <taxon>Tunicata</taxon>
        <taxon>Ascidiacea</taxon>
        <taxon>Aplousobranchia</taxon>
        <taxon>Clavelinidae</taxon>
        <taxon>Clavelina</taxon>
    </lineage>
</organism>